<evidence type="ECO:0000256" key="1">
    <source>
        <dbReference type="SAM" id="Phobius"/>
    </source>
</evidence>
<accession>A0ABP9N8W7</accession>
<protein>
    <submittedName>
        <fullName evidence="2">Uncharacterized protein</fullName>
    </submittedName>
</protein>
<organism evidence="2 3">
    <name type="scientific">Bartonella jaculi</name>
    <dbReference type="NCBI Taxonomy" id="686226"/>
    <lineage>
        <taxon>Bacteria</taxon>
        <taxon>Pseudomonadati</taxon>
        <taxon>Pseudomonadota</taxon>
        <taxon>Alphaproteobacteria</taxon>
        <taxon>Hyphomicrobiales</taxon>
        <taxon>Bartonellaceae</taxon>
        <taxon>Bartonella</taxon>
    </lineage>
</organism>
<keyword evidence="3" id="KW-1185">Reference proteome</keyword>
<dbReference type="Proteomes" id="UP001500864">
    <property type="component" value="Unassembled WGS sequence"/>
</dbReference>
<dbReference type="EMBL" id="BAABIZ010000020">
    <property type="protein sequence ID" value="GAA5110126.1"/>
    <property type="molecule type" value="Genomic_DNA"/>
</dbReference>
<keyword evidence="1" id="KW-0472">Membrane</keyword>
<sequence length="61" mass="7030">MDFVFELCMTPNKLIAMRIITASKRMYRDYTTKVNNLLLAVIFFKNNAIIPLYNVPSSLTA</sequence>
<reference evidence="3" key="1">
    <citation type="journal article" date="2019" name="Int. J. Syst. Evol. Microbiol.">
        <title>The Global Catalogue of Microorganisms (GCM) 10K type strain sequencing project: providing services to taxonomists for standard genome sequencing and annotation.</title>
        <authorList>
            <consortium name="The Broad Institute Genomics Platform"/>
            <consortium name="The Broad Institute Genome Sequencing Center for Infectious Disease"/>
            <person name="Wu L."/>
            <person name="Ma J."/>
        </authorList>
    </citation>
    <scope>NUCLEOTIDE SEQUENCE [LARGE SCALE GENOMIC DNA]</scope>
    <source>
        <strain evidence="3">JCM 17712</strain>
    </source>
</reference>
<evidence type="ECO:0000313" key="3">
    <source>
        <dbReference type="Proteomes" id="UP001500864"/>
    </source>
</evidence>
<comment type="caution">
    <text evidence="2">The sequence shown here is derived from an EMBL/GenBank/DDBJ whole genome shotgun (WGS) entry which is preliminary data.</text>
</comment>
<feature type="transmembrane region" description="Helical" evidence="1">
    <location>
        <begin position="34"/>
        <end position="53"/>
    </location>
</feature>
<proteinExistence type="predicted"/>
<keyword evidence="1" id="KW-0812">Transmembrane</keyword>
<gene>
    <name evidence="2" type="ORF">GCM10023261_13600</name>
</gene>
<keyword evidence="1" id="KW-1133">Transmembrane helix</keyword>
<name>A0ABP9N8W7_9HYPH</name>
<evidence type="ECO:0000313" key="2">
    <source>
        <dbReference type="EMBL" id="GAA5110126.1"/>
    </source>
</evidence>